<comment type="caution">
    <text evidence="1">The sequence shown here is derived from an EMBL/GenBank/DDBJ whole genome shotgun (WGS) entry which is preliminary data.</text>
</comment>
<reference key="1">
    <citation type="journal article" date="2014" name="PLoS Genet.">
        <title>Signature Gene Expression Reveals Novel Clues to the Molecular Mechanisms of Dimorphic Transition in Penicillium marneffei.</title>
        <authorList>
            <person name="Yang E."/>
            <person name="Wang G."/>
            <person name="Cai J."/>
            <person name="Woo P.C."/>
            <person name="Lau S.K."/>
            <person name="Yuen K.-Y."/>
            <person name="Chow W.-N."/>
            <person name="Lin X."/>
        </authorList>
    </citation>
    <scope>NUCLEOTIDE SEQUENCE [LARGE SCALE GENOMIC DNA]</scope>
    <source>
        <strain>PM1</strain>
    </source>
</reference>
<evidence type="ECO:0000313" key="1">
    <source>
        <dbReference type="EMBL" id="KFX41773.1"/>
    </source>
</evidence>
<accession>A0A093X961</accession>
<reference evidence="1" key="2">
    <citation type="journal article" date="2014" name="PLoS Genet.">
        <title>Signature gene expression reveals novel clues to the molecular mechanisms of dimorphic transition in Penicillium marneffei.</title>
        <authorList>
            <person name="Yang E."/>
            <person name="Wang G."/>
            <person name="Cai J."/>
            <person name="Woo P.C."/>
            <person name="Lau S.K."/>
            <person name="Yuen K.-Y."/>
            <person name="Chow W.-N."/>
            <person name="Lin X."/>
        </authorList>
    </citation>
    <scope>NUCLEOTIDE SEQUENCE</scope>
    <source>
        <strain evidence="1">PM1</strain>
    </source>
</reference>
<sequence>MSSPTSTTSAPSTSSACSFPTNTAINTGNALCFSNYNDDGKYQSFTLSDAQKVIDAFCENNYVLDPGNTYGYVENGANNIYVSISWTEDQSGCGTEVDFPFGVPLCEDAWDLPLAICDDGSTTANYGGGFVFEVNPPGSSGCVLIEIEALTSEDAHTVINPHFSSAHNSSQTQWYAVSRANPTLDE</sequence>
<proteinExistence type="predicted"/>
<gene>
    <name evidence="1" type="ORF">GQ26_0540340</name>
</gene>
<protein>
    <submittedName>
        <fullName evidence="1">Uncharacterized protein</fullName>
    </submittedName>
</protein>
<name>A0A093X961_TALMA</name>
<dbReference type="EMBL" id="JPOX01000054">
    <property type="protein sequence ID" value="KFX41773.1"/>
    <property type="molecule type" value="Genomic_DNA"/>
</dbReference>
<dbReference type="AlphaFoldDB" id="A0A093X961"/>
<organism evidence="1">
    <name type="scientific">Talaromyces marneffei PM1</name>
    <dbReference type="NCBI Taxonomy" id="1077442"/>
    <lineage>
        <taxon>Eukaryota</taxon>
        <taxon>Fungi</taxon>
        <taxon>Dikarya</taxon>
        <taxon>Ascomycota</taxon>
        <taxon>Pezizomycotina</taxon>
        <taxon>Eurotiomycetes</taxon>
        <taxon>Eurotiomycetidae</taxon>
        <taxon>Eurotiales</taxon>
        <taxon>Trichocomaceae</taxon>
        <taxon>Talaromyces</taxon>
        <taxon>Talaromyces sect. Talaromyces</taxon>
    </lineage>
</organism>
<dbReference type="HOGENOM" id="CLU_1455312_0_0_1"/>